<organism evidence="3 4">
    <name type="scientific">Cereibacter johrii</name>
    <dbReference type="NCBI Taxonomy" id="445629"/>
    <lineage>
        <taxon>Bacteria</taxon>
        <taxon>Pseudomonadati</taxon>
        <taxon>Pseudomonadota</taxon>
        <taxon>Alphaproteobacteria</taxon>
        <taxon>Rhodobacterales</taxon>
        <taxon>Paracoccaceae</taxon>
        <taxon>Cereibacter</taxon>
    </lineage>
</organism>
<dbReference type="InterPro" id="IPR035437">
    <property type="entry name" value="SNase_OB-fold_sf"/>
</dbReference>
<dbReference type="Gene3D" id="2.40.50.90">
    <property type="match status" value="1"/>
</dbReference>
<evidence type="ECO:0000256" key="1">
    <source>
        <dbReference type="SAM" id="SignalP"/>
    </source>
</evidence>
<dbReference type="RefSeq" id="WP_244908397.1">
    <property type="nucleotide sequence ID" value="NZ_PZZW01000001.1"/>
</dbReference>
<gene>
    <name evidence="3" type="ORF">C8J29_101499</name>
</gene>
<proteinExistence type="predicted"/>
<sequence>MSAGMLRLRSLLVLAALLPLPLLAAPVEGPARVIDGDTLEIEGVRVRLFGIDAPEHDQTCGDPDRLWPCGAWATERLELLLGGRAVRCEGDERDRYGRLLATCEARGEDVGARMVREGAAVAYRRYSARYVREEARAEAEGLGVWSGPIQRPEDYRHAPPAPPPPEDCAIKGNVSRNGRIYHMPGQADYARTVISGPEEQWFCTSAQAESAGFRPAKR</sequence>
<dbReference type="PANTHER" id="PTHR12302:SF26">
    <property type="entry name" value="BLR1266 PROTEIN"/>
    <property type="match status" value="1"/>
</dbReference>
<dbReference type="InterPro" id="IPR016071">
    <property type="entry name" value="Staphylococal_nuclease_OB-fold"/>
</dbReference>
<feature type="domain" description="TNase-like" evidence="2">
    <location>
        <begin position="32"/>
        <end position="147"/>
    </location>
</feature>
<feature type="chain" id="PRO_5047466427" evidence="1">
    <location>
        <begin position="25"/>
        <end position="218"/>
    </location>
</feature>
<feature type="signal peptide" evidence="1">
    <location>
        <begin position="1"/>
        <end position="24"/>
    </location>
</feature>
<dbReference type="GO" id="GO:0004519">
    <property type="term" value="F:endonuclease activity"/>
    <property type="evidence" value="ECO:0007669"/>
    <property type="project" value="UniProtKB-KW"/>
</dbReference>
<comment type="caution">
    <text evidence="3">The sequence shown here is derived from an EMBL/GenBank/DDBJ whole genome shotgun (WGS) entry which is preliminary data.</text>
</comment>
<keyword evidence="3" id="KW-0255">Endonuclease</keyword>
<keyword evidence="3" id="KW-0378">Hydrolase</keyword>
<keyword evidence="3" id="KW-0540">Nuclease</keyword>
<dbReference type="Proteomes" id="UP000240800">
    <property type="component" value="Unassembled WGS sequence"/>
</dbReference>
<protein>
    <submittedName>
        <fullName evidence="3">Endonuclease YncB(Thermonuclease family)</fullName>
    </submittedName>
</protein>
<keyword evidence="4" id="KW-1185">Reference proteome</keyword>
<accession>A0ABX5JCI8</accession>
<dbReference type="PROSITE" id="PS50830">
    <property type="entry name" value="TNASE_3"/>
    <property type="match status" value="1"/>
</dbReference>
<reference evidence="3 4" key="1">
    <citation type="submission" date="2018-04" db="EMBL/GenBank/DDBJ databases">
        <title>Genomic Encyclopedia of Type Strains, Phase III (KMG-III): the genomes of soil and plant-associated and newly described type strains.</title>
        <authorList>
            <person name="Whitman W."/>
        </authorList>
    </citation>
    <scope>NUCLEOTIDE SEQUENCE [LARGE SCALE GENOMIC DNA]</scope>
    <source>
        <strain evidence="3 4">JA192</strain>
    </source>
</reference>
<dbReference type="SMART" id="SM00318">
    <property type="entry name" value="SNc"/>
    <property type="match status" value="1"/>
</dbReference>
<dbReference type="EMBL" id="PZZW01000001">
    <property type="protein sequence ID" value="PTM81557.1"/>
    <property type="molecule type" value="Genomic_DNA"/>
</dbReference>
<dbReference type="PANTHER" id="PTHR12302">
    <property type="entry name" value="EBNA2 BINDING PROTEIN P100"/>
    <property type="match status" value="1"/>
</dbReference>
<evidence type="ECO:0000313" key="4">
    <source>
        <dbReference type="Proteomes" id="UP000240800"/>
    </source>
</evidence>
<keyword evidence="1" id="KW-0732">Signal</keyword>
<evidence type="ECO:0000259" key="2">
    <source>
        <dbReference type="PROSITE" id="PS50830"/>
    </source>
</evidence>
<dbReference type="Pfam" id="PF00565">
    <property type="entry name" value="SNase"/>
    <property type="match status" value="1"/>
</dbReference>
<evidence type="ECO:0000313" key="3">
    <source>
        <dbReference type="EMBL" id="PTM81557.1"/>
    </source>
</evidence>
<dbReference type="SUPFAM" id="SSF50199">
    <property type="entry name" value="Staphylococcal nuclease"/>
    <property type="match status" value="1"/>
</dbReference>
<name>A0ABX5JCI8_9RHOB</name>